<feature type="transmembrane region" description="Helical" evidence="10">
    <location>
        <begin position="193"/>
        <end position="215"/>
    </location>
</feature>
<evidence type="ECO:0000256" key="2">
    <source>
        <dbReference type="ARBA" id="ARBA00006434"/>
    </source>
</evidence>
<accession>A0A2R4W2I9</accession>
<dbReference type="GO" id="GO:0015293">
    <property type="term" value="F:symporter activity"/>
    <property type="evidence" value="ECO:0007669"/>
    <property type="project" value="UniProtKB-KW"/>
</dbReference>
<dbReference type="Pfam" id="PF00474">
    <property type="entry name" value="SSF"/>
    <property type="match status" value="1"/>
</dbReference>
<evidence type="ECO:0000256" key="10">
    <source>
        <dbReference type="SAM" id="Phobius"/>
    </source>
</evidence>
<gene>
    <name evidence="11" type="ORF">TDSAC_1604</name>
</gene>
<dbReference type="Gene3D" id="1.20.1730.10">
    <property type="entry name" value="Sodium/glucose cotransporter"/>
    <property type="match status" value="1"/>
</dbReference>
<protein>
    <submittedName>
        <fullName evidence="11">Cation/acetate symporter</fullName>
    </submittedName>
</protein>
<reference evidence="11 12" key="1">
    <citation type="submission" date="2017-04" db="EMBL/GenBank/DDBJ databases">
        <title>Genomic insights into metabolism of Thermodesulfobium acidiphilum.</title>
        <authorList>
            <person name="Toshchakov S.V."/>
            <person name="Frolov E.N."/>
            <person name="Kublanov I.V."/>
            <person name="Samarov N.I."/>
            <person name="Novikov A."/>
            <person name="Lebedinsky A.V."/>
            <person name="Bonch-Osmolovskaya E.A."/>
            <person name="Chernyh N.A."/>
        </authorList>
    </citation>
    <scope>NUCLEOTIDE SEQUENCE [LARGE SCALE GENOMIC DNA]</scope>
    <source>
        <strain evidence="11 12">3127-1</strain>
    </source>
</reference>
<dbReference type="GO" id="GO:0005886">
    <property type="term" value="C:plasma membrane"/>
    <property type="evidence" value="ECO:0007669"/>
    <property type="project" value="UniProtKB-SubCell"/>
</dbReference>
<evidence type="ECO:0000313" key="12">
    <source>
        <dbReference type="Proteomes" id="UP000244792"/>
    </source>
</evidence>
<dbReference type="InterPro" id="IPR001734">
    <property type="entry name" value="Na/solute_symporter"/>
</dbReference>
<organism evidence="11 12">
    <name type="scientific">Thermodesulfobium acidiphilum</name>
    <dbReference type="NCBI Taxonomy" id="1794699"/>
    <lineage>
        <taxon>Bacteria</taxon>
        <taxon>Pseudomonadati</taxon>
        <taxon>Thermodesulfobiota</taxon>
        <taxon>Thermodesulfobiia</taxon>
        <taxon>Thermodesulfobiales</taxon>
        <taxon>Thermodesulfobiaceae</taxon>
        <taxon>Thermodesulfobium</taxon>
    </lineage>
</organism>
<feature type="transmembrane region" description="Helical" evidence="10">
    <location>
        <begin position="405"/>
        <end position="426"/>
    </location>
</feature>
<feature type="transmembrane region" description="Helical" evidence="10">
    <location>
        <begin position="276"/>
        <end position="302"/>
    </location>
</feature>
<dbReference type="PANTHER" id="PTHR48086">
    <property type="entry name" value="SODIUM/PROLINE SYMPORTER-RELATED"/>
    <property type="match status" value="1"/>
</dbReference>
<feature type="transmembrane region" description="Helical" evidence="10">
    <location>
        <begin position="341"/>
        <end position="365"/>
    </location>
</feature>
<dbReference type="PROSITE" id="PS50283">
    <property type="entry name" value="NA_SOLUT_SYMP_3"/>
    <property type="match status" value="1"/>
</dbReference>
<evidence type="ECO:0000256" key="6">
    <source>
        <dbReference type="ARBA" id="ARBA00022847"/>
    </source>
</evidence>
<evidence type="ECO:0000256" key="8">
    <source>
        <dbReference type="ARBA" id="ARBA00023136"/>
    </source>
</evidence>
<keyword evidence="7 10" id="KW-1133">Transmembrane helix</keyword>
<comment type="similarity">
    <text evidence="2 9">Belongs to the sodium:solute symporter (SSF) (TC 2.A.21) family.</text>
</comment>
<keyword evidence="3" id="KW-0813">Transport</keyword>
<evidence type="ECO:0000256" key="5">
    <source>
        <dbReference type="ARBA" id="ARBA00022692"/>
    </source>
</evidence>
<feature type="transmembrane region" description="Helical" evidence="10">
    <location>
        <begin position="12"/>
        <end position="32"/>
    </location>
</feature>
<feature type="transmembrane region" description="Helical" evidence="10">
    <location>
        <begin position="314"/>
        <end position="335"/>
    </location>
</feature>
<feature type="transmembrane region" description="Helical" evidence="10">
    <location>
        <begin position="39"/>
        <end position="57"/>
    </location>
</feature>
<evidence type="ECO:0000313" key="11">
    <source>
        <dbReference type="EMBL" id="AWB10940.1"/>
    </source>
</evidence>
<comment type="subcellular location">
    <subcellularLocation>
        <location evidence="1">Cell membrane</location>
        <topology evidence="1">Multi-pass membrane protein</topology>
    </subcellularLocation>
</comment>
<name>A0A2R4W2I9_THEAF</name>
<keyword evidence="5 10" id="KW-0812">Transmembrane</keyword>
<dbReference type="EMBL" id="CP020921">
    <property type="protein sequence ID" value="AWB10940.1"/>
    <property type="molecule type" value="Genomic_DNA"/>
</dbReference>
<feature type="transmembrane region" description="Helical" evidence="10">
    <location>
        <begin position="227"/>
        <end position="246"/>
    </location>
</feature>
<dbReference type="GO" id="GO:0006847">
    <property type="term" value="P:plasma membrane acetate transport"/>
    <property type="evidence" value="ECO:0007669"/>
    <property type="project" value="TreeGrafter"/>
</dbReference>
<dbReference type="GO" id="GO:0015123">
    <property type="term" value="F:acetate transmembrane transporter activity"/>
    <property type="evidence" value="ECO:0007669"/>
    <property type="project" value="TreeGrafter"/>
</dbReference>
<feature type="transmembrane region" description="Helical" evidence="10">
    <location>
        <begin position="372"/>
        <end position="393"/>
    </location>
</feature>
<keyword evidence="8 10" id="KW-0472">Membrane</keyword>
<evidence type="ECO:0000256" key="4">
    <source>
        <dbReference type="ARBA" id="ARBA00022475"/>
    </source>
</evidence>
<dbReference type="AlphaFoldDB" id="A0A2R4W2I9"/>
<evidence type="ECO:0000256" key="7">
    <source>
        <dbReference type="ARBA" id="ARBA00022989"/>
    </source>
</evidence>
<keyword evidence="12" id="KW-1185">Reference proteome</keyword>
<keyword evidence="4" id="KW-1003">Cell membrane</keyword>
<feature type="transmembrane region" description="Helical" evidence="10">
    <location>
        <begin position="144"/>
        <end position="163"/>
    </location>
</feature>
<dbReference type="InterPro" id="IPR038377">
    <property type="entry name" value="Na/Glc_symporter_sf"/>
</dbReference>
<proteinExistence type="inferred from homology"/>
<dbReference type="RefSeq" id="WP_108309824.1">
    <property type="nucleotide sequence ID" value="NZ_CP020921.1"/>
</dbReference>
<dbReference type="CDD" id="cd11480">
    <property type="entry name" value="SLC5sbd_u4"/>
    <property type="match status" value="1"/>
</dbReference>
<evidence type="ECO:0000256" key="9">
    <source>
        <dbReference type="RuleBase" id="RU362091"/>
    </source>
</evidence>
<dbReference type="PANTHER" id="PTHR48086:SF6">
    <property type="entry name" value="CATION_ACETATE SYMPORTER ACTP"/>
    <property type="match status" value="1"/>
</dbReference>
<evidence type="ECO:0000256" key="1">
    <source>
        <dbReference type="ARBA" id="ARBA00004651"/>
    </source>
</evidence>
<feature type="transmembrane region" description="Helical" evidence="10">
    <location>
        <begin position="120"/>
        <end position="138"/>
    </location>
</feature>
<sequence length="431" mass="47993">MQNKFNAFQNALALFGDYIGAASFLGIVGLTATKGFDGLFYAVGWIVGWPIMLFLVAEPMSRRGVSTYIDLIALRFDDKDVKVVLSLTGLLCVLIFLVAELIGAAWLLSLVSRVGYNLSLFIVTLTSVCFVLWGGMFVTTWFQIYKTVILFSLSFIILFLIFYKINTNSIFLSNAIFSNIFLPQTIFRSSFDYFSLSFALLFGTAGLPNILIRFFTVPDRRSARISVFLATLLISIFYLIVFFLGVESRLILEKKDLSDGANMVLLHLARYLGQDLLFYLTAIITFITIFAVVSGLFVAGATTLKEDVINSKKSYIWAFSVILIGIFAFLLATIFKGQNVAFMVGLSYSLAASSIFPALFCSIYLNSISKNALILGSLVGAALAILLTILGPTVWVDIFHYKKPIYPFVDSTLISMPVSFIIILFFSRFYK</sequence>
<evidence type="ECO:0000256" key="3">
    <source>
        <dbReference type="ARBA" id="ARBA00022448"/>
    </source>
</evidence>
<dbReference type="InterPro" id="IPR050277">
    <property type="entry name" value="Sodium:Solute_Symporter"/>
</dbReference>
<feature type="transmembrane region" description="Helical" evidence="10">
    <location>
        <begin position="83"/>
        <end position="108"/>
    </location>
</feature>
<dbReference type="Proteomes" id="UP000244792">
    <property type="component" value="Chromosome"/>
</dbReference>
<keyword evidence="6" id="KW-0769">Symport</keyword>
<dbReference type="KEGG" id="taci:TDSAC_1604"/>
<dbReference type="OrthoDB" id="9814523at2"/>